<dbReference type="PANTHER" id="PTHR30399">
    <property type="entry name" value="UNCHARACTERIZED PROTEIN YGJP"/>
    <property type="match status" value="1"/>
</dbReference>
<comment type="caution">
    <text evidence="2">The sequence shown here is derived from an EMBL/GenBank/DDBJ whole genome shotgun (WGS) entry which is preliminary data.</text>
</comment>
<feature type="domain" description="YgjP-like metallopeptidase" evidence="1">
    <location>
        <begin position="13"/>
        <end position="210"/>
    </location>
</feature>
<evidence type="ECO:0000313" key="2">
    <source>
        <dbReference type="EMBL" id="CDB46330.1"/>
    </source>
</evidence>
<dbReference type="EMBL" id="CBDS010000087">
    <property type="protein sequence ID" value="CDB46330.1"/>
    <property type="molecule type" value="Genomic_DNA"/>
</dbReference>
<dbReference type="HOGENOM" id="CLU_065947_2_2_9"/>
<name>R6IAK9_9FIRM</name>
<accession>R6IAK9</accession>
<dbReference type="InterPro" id="IPR053136">
    <property type="entry name" value="UTP_pyrophosphatase-like"/>
</dbReference>
<sequence>MTVAYELIRSKRRTIAIVIDSEGKCRVRAPLQARLSDIEHFVQAKTGWIEQKQQHYAAVQKKRQLILTDGMQLSVLDNSYTLRLTEVGQVQVNGTVLLCPQFKPQQALEKWLRQQALAVLQERTAHYAELMGVVYQSVKLSSAAKRWGSCSIKGNLNFSWRLVFYPLAVLDYVVVHELSHIGNMNHSRRFWQRVASVLPDYQMRQRWLKQQAYILQWLR</sequence>
<dbReference type="CDD" id="cd07344">
    <property type="entry name" value="M48_yhfN_like"/>
    <property type="match status" value="1"/>
</dbReference>
<organism evidence="2">
    <name type="scientific">Phascolarctobacterium faecium</name>
    <dbReference type="NCBI Taxonomy" id="33025"/>
    <lineage>
        <taxon>Bacteria</taxon>
        <taxon>Bacillati</taxon>
        <taxon>Bacillota</taxon>
        <taxon>Negativicutes</taxon>
        <taxon>Acidaminococcales</taxon>
        <taxon>Acidaminococcaceae</taxon>
        <taxon>Phascolarctobacterium</taxon>
    </lineage>
</organism>
<dbReference type="eggNOG" id="COG1451">
    <property type="taxonomic scope" value="Bacteria"/>
</dbReference>
<dbReference type="AlphaFoldDB" id="R6IAK9"/>
<dbReference type="STRING" id="1262914.BN533_01386"/>
<reference evidence="2" key="1">
    <citation type="submission" date="2012-11" db="EMBL/GenBank/DDBJ databases">
        <title>Dependencies among metagenomic species, viruses, plasmids and units of genetic variation.</title>
        <authorList>
            <person name="Nielsen H.B."/>
            <person name="Almeida M."/>
            <person name="Juncker A.S."/>
            <person name="Rasmussen S."/>
            <person name="Li J."/>
            <person name="Sunagawa S."/>
            <person name="Plichta D."/>
            <person name="Gautier L."/>
            <person name="Le Chatelier E."/>
            <person name="Peletier E."/>
            <person name="Bonde I."/>
            <person name="Nielsen T."/>
            <person name="Manichanh C."/>
            <person name="Arumugam M."/>
            <person name="Batto J."/>
            <person name="Santos M.B.Q.D."/>
            <person name="Blom N."/>
            <person name="Borruel N."/>
            <person name="Burgdorf K.S."/>
            <person name="Boumezbeur F."/>
            <person name="Casellas F."/>
            <person name="Dore J."/>
            <person name="Guarner F."/>
            <person name="Hansen T."/>
            <person name="Hildebrand F."/>
            <person name="Kaas R.S."/>
            <person name="Kennedy S."/>
            <person name="Kristiansen K."/>
            <person name="Kultima J.R."/>
            <person name="Leonard P."/>
            <person name="Levenez F."/>
            <person name="Lund O."/>
            <person name="Moumen B."/>
            <person name="Le Paslier D."/>
            <person name="Pons N."/>
            <person name="Pedersen O."/>
            <person name="Prifti E."/>
            <person name="Qin J."/>
            <person name="Raes J."/>
            <person name="Tap J."/>
            <person name="Tims S."/>
            <person name="Ussery D.W."/>
            <person name="Yamada T."/>
            <person name="MetaHit consortium"/>
            <person name="Renault P."/>
            <person name="Sicheritz-Ponten T."/>
            <person name="Bork P."/>
            <person name="Wang J."/>
            <person name="Brunak S."/>
            <person name="Ehrlich S.D."/>
        </authorList>
    </citation>
    <scope>NUCLEOTIDE SEQUENCE [LARGE SCALE GENOMIC DNA]</scope>
</reference>
<proteinExistence type="predicted"/>
<gene>
    <name evidence="2" type="ORF">BN533_01386</name>
</gene>
<protein>
    <recommendedName>
        <fullName evidence="1">YgjP-like metallopeptidase domain-containing protein</fullName>
    </recommendedName>
</protein>
<dbReference type="InterPro" id="IPR002725">
    <property type="entry name" value="YgjP-like_metallopeptidase"/>
</dbReference>
<dbReference type="Gene3D" id="3.30.2010.10">
    <property type="entry name" value="Metalloproteases ('zincins'), catalytic domain"/>
    <property type="match status" value="1"/>
</dbReference>
<dbReference type="RefSeq" id="WP_021718286.1">
    <property type="nucleotide sequence ID" value="NZ_CATZQN010000013.1"/>
</dbReference>
<dbReference type="PANTHER" id="PTHR30399:SF1">
    <property type="entry name" value="UTP PYROPHOSPHATASE"/>
    <property type="match status" value="1"/>
</dbReference>
<evidence type="ECO:0000259" key="1">
    <source>
        <dbReference type="Pfam" id="PF01863"/>
    </source>
</evidence>
<dbReference type="Pfam" id="PF01863">
    <property type="entry name" value="YgjP-like"/>
    <property type="match status" value="1"/>
</dbReference>